<proteinExistence type="predicted"/>
<feature type="region of interest" description="Disordered" evidence="1">
    <location>
        <begin position="1"/>
        <end position="21"/>
    </location>
</feature>
<feature type="compositionally biased region" description="Polar residues" evidence="1">
    <location>
        <begin position="1"/>
        <end position="11"/>
    </location>
</feature>
<accession>A0A8S5TQ89</accession>
<reference evidence="2" key="1">
    <citation type="journal article" date="2021" name="Proc. Natl. Acad. Sci. U.S.A.">
        <title>A Catalog of Tens of Thousands of Viruses from Human Metagenomes Reveals Hidden Associations with Chronic Diseases.</title>
        <authorList>
            <person name="Tisza M.J."/>
            <person name="Buck C.B."/>
        </authorList>
    </citation>
    <scope>NUCLEOTIDE SEQUENCE</scope>
    <source>
        <strain evidence="2">Ct3tr1</strain>
    </source>
</reference>
<sequence length="29" mass="3521">MRRLQFSSNSLHWRGSPPTPRPLDKVYFF</sequence>
<protein>
    <submittedName>
        <fullName evidence="2">Uncharacterized protein</fullName>
    </submittedName>
</protein>
<dbReference type="EMBL" id="BK032877">
    <property type="protein sequence ID" value="DAF65310.1"/>
    <property type="molecule type" value="Genomic_DNA"/>
</dbReference>
<evidence type="ECO:0000256" key="1">
    <source>
        <dbReference type="SAM" id="MobiDB-lite"/>
    </source>
</evidence>
<organism evidence="2">
    <name type="scientific">Siphoviridae sp. ct3tr1</name>
    <dbReference type="NCBI Taxonomy" id="2827773"/>
    <lineage>
        <taxon>Viruses</taxon>
        <taxon>Duplodnaviria</taxon>
        <taxon>Heunggongvirae</taxon>
        <taxon>Uroviricota</taxon>
        <taxon>Caudoviricetes</taxon>
    </lineage>
</organism>
<name>A0A8S5TQ89_9CAUD</name>
<evidence type="ECO:0000313" key="2">
    <source>
        <dbReference type="EMBL" id="DAF65310.1"/>
    </source>
</evidence>